<name>A0A9P3CP82_9PEZI</name>
<organism evidence="2 3">
    <name type="scientific">Cercospora kikuchii</name>
    <dbReference type="NCBI Taxonomy" id="84275"/>
    <lineage>
        <taxon>Eukaryota</taxon>
        <taxon>Fungi</taxon>
        <taxon>Dikarya</taxon>
        <taxon>Ascomycota</taxon>
        <taxon>Pezizomycotina</taxon>
        <taxon>Dothideomycetes</taxon>
        <taxon>Dothideomycetidae</taxon>
        <taxon>Mycosphaerellales</taxon>
        <taxon>Mycosphaerellaceae</taxon>
        <taxon>Cercospora</taxon>
    </lineage>
</organism>
<dbReference type="RefSeq" id="XP_044658592.1">
    <property type="nucleotide sequence ID" value="XM_044802657.1"/>
</dbReference>
<dbReference type="OrthoDB" id="10352951at2759"/>
<comment type="caution">
    <text evidence="2">The sequence shown here is derived from an EMBL/GenBank/DDBJ whole genome shotgun (WGS) entry which is preliminary data.</text>
</comment>
<protein>
    <submittedName>
        <fullName evidence="2">Uncharacterized protein</fullName>
    </submittedName>
</protein>
<dbReference type="GeneID" id="68292889"/>
<feature type="region of interest" description="Disordered" evidence="1">
    <location>
        <begin position="134"/>
        <end position="164"/>
    </location>
</feature>
<sequence length="164" mass="18786">MSLINRNPLRNWFLDFAGNFAGNFATRAMDWVETRVLLVVQNVGRQNFNTAPVHQHIGLWYKMFEMYPIGTLSGFFDDNAGRIFDFAAVYSNQGPQTQAEQAWRQYFRHLFTMICEGPMPWVVSLPDEKSEDVVKPARAQRRSDCLVSRDENILGPAEPSPAAR</sequence>
<dbReference type="EMBL" id="BOLY01000004">
    <property type="protein sequence ID" value="GIZ44105.1"/>
    <property type="molecule type" value="Genomic_DNA"/>
</dbReference>
<dbReference type="AlphaFoldDB" id="A0A9P3CP82"/>
<reference evidence="2 3" key="1">
    <citation type="submission" date="2021-01" db="EMBL/GenBank/DDBJ databases">
        <title>Cercospora kikuchii MAFF 305040 whole genome shotgun sequence.</title>
        <authorList>
            <person name="Kashiwa T."/>
            <person name="Suzuki T."/>
        </authorList>
    </citation>
    <scope>NUCLEOTIDE SEQUENCE [LARGE SCALE GENOMIC DNA]</scope>
    <source>
        <strain evidence="2 3">MAFF 305040</strain>
    </source>
</reference>
<evidence type="ECO:0000313" key="2">
    <source>
        <dbReference type="EMBL" id="GIZ44105.1"/>
    </source>
</evidence>
<evidence type="ECO:0000313" key="3">
    <source>
        <dbReference type="Proteomes" id="UP000825890"/>
    </source>
</evidence>
<gene>
    <name evidence="2" type="ORF">CKM354_000731400</name>
</gene>
<feature type="compositionally biased region" description="Basic and acidic residues" evidence="1">
    <location>
        <begin position="134"/>
        <end position="152"/>
    </location>
</feature>
<proteinExistence type="predicted"/>
<accession>A0A9P3CP82</accession>
<keyword evidence="3" id="KW-1185">Reference proteome</keyword>
<dbReference type="Proteomes" id="UP000825890">
    <property type="component" value="Unassembled WGS sequence"/>
</dbReference>
<evidence type="ECO:0000256" key="1">
    <source>
        <dbReference type="SAM" id="MobiDB-lite"/>
    </source>
</evidence>